<dbReference type="AlphaFoldDB" id="A0A9W7E7H1"/>
<dbReference type="OrthoDB" id="188118at2759"/>
<comment type="caution">
    <text evidence="2">The sequence shown here is derived from an EMBL/GenBank/DDBJ whole genome shotgun (WGS) entry which is preliminary data.</text>
</comment>
<evidence type="ECO:0000313" key="2">
    <source>
        <dbReference type="EMBL" id="GMH71194.1"/>
    </source>
</evidence>
<gene>
    <name evidence="2" type="ORF">TrST_g10475</name>
</gene>
<evidence type="ECO:0000256" key="1">
    <source>
        <dbReference type="SAM" id="MobiDB-lite"/>
    </source>
</evidence>
<feature type="region of interest" description="Disordered" evidence="1">
    <location>
        <begin position="227"/>
        <end position="258"/>
    </location>
</feature>
<name>A0A9W7E7H1_9STRA</name>
<dbReference type="EMBL" id="BRXY01000146">
    <property type="protein sequence ID" value="GMH71194.1"/>
    <property type="molecule type" value="Genomic_DNA"/>
</dbReference>
<accession>A0A9W7E7H1</accession>
<sequence length="420" mass="47112">MPSDTLSYSQSLPGLLKPTSAFPSSKSRPPPNPNAHGKTFTAAPEGYNQAPRFSTMHRDSNSSNGLFLGSPFSMTQAGPGSYPGIDKSTLTPAGPSKTRMQTMNRRLRDCRPLTGSAATLSLYGADRMLQKEVIPVPGKLPESSFKSAQEKKGYCSSVFASEASRFIPTRELGKGMLREFGVHSPRKYKRVLPKKGFNDDGIKIVDERSKRREMRKKILHEQAELAKTKKAAKEAKKEKERAKKLEQTKRQQGSRNSATVIKPFDGTIDWAKITNLDVKEEDPVDFMPKAAQFTTFDSWKKNSSMIVFDDDSYINIRPWTQSSHTSLPQTARSTNSVRFEAGEEMGFSRGGMYSRGEDGSLTANSASSDTVRFKEKRTMKYPWMKVMFKEVVSKDQKLDIENVESLESFKPPNTKSMRFY</sequence>
<evidence type="ECO:0000313" key="3">
    <source>
        <dbReference type="Proteomes" id="UP001165085"/>
    </source>
</evidence>
<feature type="compositionally biased region" description="Polar residues" evidence="1">
    <location>
        <begin position="1"/>
        <end position="12"/>
    </location>
</feature>
<feature type="compositionally biased region" description="Basic and acidic residues" evidence="1">
    <location>
        <begin position="227"/>
        <end position="249"/>
    </location>
</feature>
<reference evidence="3" key="1">
    <citation type="journal article" date="2023" name="Commun. Biol.">
        <title>Genome analysis of Parmales, the sister group of diatoms, reveals the evolutionary specialization of diatoms from phago-mixotrophs to photoautotrophs.</title>
        <authorList>
            <person name="Ban H."/>
            <person name="Sato S."/>
            <person name="Yoshikawa S."/>
            <person name="Yamada K."/>
            <person name="Nakamura Y."/>
            <person name="Ichinomiya M."/>
            <person name="Sato N."/>
            <person name="Blanc-Mathieu R."/>
            <person name="Endo H."/>
            <person name="Kuwata A."/>
            <person name="Ogata H."/>
        </authorList>
    </citation>
    <scope>NUCLEOTIDE SEQUENCE [LARGE SCALE GENOMIC DNA]</scope>
    <source>
        <strain evidence="3">NIES 3701</strain>
    </source>
</reference>
<keyword evidence="3" id="KW-1185">Reference proteome</keyword>
<organism evidence="2 3">
    <name type="scientific">Triparma strigata</name>
    <dbReference type="NCBI Taxonomy" id="1606541"/>
    <lineage>
        <taxon>Eukaryota</taxon>
        <taxon>Sar</taxon>
        <taxon>Stramenopiles</taxon>
        <taxon>Ochrophyta</taxon>
        <taxon>Bolidophyceae</taxon>
        <taxon>Parmales</taxon>
        <taxon>Triparmaceae</taxon>
        <taxon>Triparma</taxon>
    </lineage>
</organism>
<protein>
    <submittedName>
        <fullName evidence="2">Uncharacterized protein</fullName>
    </submittedName>
</protein>
<dbReference type="Proteomes" id="UP001165085">
    <property type="component" value="Unassembled WGS sequence"/>
</dbReference>
<proteinExistence type="predicted"/>
<feature type="region of interest" description="Disordered" evidence="1">
    <location>
        <begin position="1"/>
        <end position="64"/>
    </location>
</feature>